<dbReference type="EMBL" id="FUWR01000002">
    <property type="protein sequence ID" value="SJZ51982.1"/>
    <property type="molecule type" value="Genomic_DNA"/>
</dbReference>
<dbReference type="Proteomes" id="UP000190102">
    <property type="component" value="Unassembled WGS sequence"/>
</dbReference>
<evidence type="ECO:0000313" key="2">
    <source>
        <dbReference type="Proteomes" id="UP000190102"/>
    </source>
</evidence>
<protein>
    <submittedName>
        <fullName evidence="1">HicB family protein</fullName>
    </submittedName>
</protein>
<evidence type="ECO:0000313" key="1">
    <source>
        <dbReference type="EMBL" id="SJZ51982.1"/>
    </source>
</evidence>
<dbReference type="GO" id="GO:0006355">
    <property type="term" value="P:regulation of DNA-templated transcription"/>
    <property type="evidence" value="ECO:0007669"/>
    <property type="project" value="InterPro"/>
</dbReference>
<reference evidence="2" key="1">
    <citation type="submission" date="2017-02" db="EMBL/GenBank/DDBJ databases">
        <authorList>
            <person name="Varghese N."/>
            <person name="Submissions S."/>
        </authorList>
    </citation>
    <scope>NUCLEOTIDE SEQUENCE [LARGE SCALE GENOMIC DNA]</scope>
    <source>
        <strain evidence="2">ATCC BAA-34</strain>
    </source>
</reference>
<proteinExistence type="predicted"/>
<organism evidence="1 2">
    <name type="scientific">Trichlorobacter thiogenes</name>
    <dbReference type="NCBI Taxonomy" id="115783"/>
    <lineage>
        <taxon>Bacteria</taxon>
        <taxon>Pseudomonadati</taxon>
        <taxon>Thermodesulfobacteriota</taxon>
        <taxon>Desulfuromonadia</taxon>
        <taxon>Geobacterales</taxon>
        <taxon>Geobacteraceae</taxon>
        <taxon>Trichlorobacter</taxon>
    </lineage>
</organism>
<dbReference type="InterPro" id="IPR013321">
    <property type="entry name" value="Arc_rbn_hlx_hlx"/>
</dbReference>
<gene>
    <name evidence="1" type="ORF">SAMN02745119_00866</name>
</gene>
<dbReference type="SUPFAM" id="SSF47598">
    <property type="entry name" value="Ribbon-helix-helix"/>
    <property type="match status" value="1"/>
</dbReference>
<dbReference type="STRING" id="115783.SAMN02745119_00866"/>
<dbReference type="AlphaFoldDB" id="A0A1T4LAY6"/>
<name>A0A1T4LAY6_9BACT</name>
<dbReference type="InterPro" id="IPR010985">
    <property type="entry name" value="Ribbon_hlx_hlx"/>
</dbReference>
<sequence>MTAINVRLPDSLHQMAKNVATQDHISLNQFIASAVAEKISALTTERYLEERAQRGSKEKFLQAMSMVPNVEPEPFDRL</sequence>
<accession>A0A1T4LAY6</accession>
<dbReference type="OrthoDB" id="598413at2"/>
<dbReference type="RefSeq" id="WP_078789149.1">
    <property type="nucleotide sequence ID" value="NZ_FUWR01000002.1"/>
</dbReference>
<dbReference type="InterPro" id="IPR008651">
    <property type="entry name" value="Uncharacterised_HicB"/>
</dbReference>
<dbReference type="Gene3D" id="1.10.1220.10">
    <property type="entry name" value="Met repressor-like"/>
    <property type="match status" value="1"/>
</dbReference>
<dbReference type="Pfam" id="PF05534">
    <property type="entry name" value="HicB"/>
    <property type="match status" value="1"/>
</dbReference>
<keyword evidence="2" id="KW-1185">Reference proteome</keyword>